<dbReference type="GO" id="GO:0005524">
    <property type="term" value="F:ATP binding"/>
    <property type="evidence" value="ECO:0007669"/>
    <property type="project" value="UniProtKB-KW"/>
</dbReference>
<dbReference type="PANTHER" id="PTHR11946:SF109">
    <property type="entry name" value="VALINE--TRNA LIGASE"/>
    <property type="match status" value="1"/>
</dbReference>
<proteinExistence type="inferred from homology"/>
<evidence type="ECO:0000256" key="3">
    <source>
        <dbReference type="ARBA" id="ARBA00022598"/>
    </source>
</evidence>
<comment type="caution">
    <text evidence="11">The sequence shown here is derived from an EMBL/GenBank/DDBJ whole genome shotgun (WGS) entry which is preliminary data.</text>
</comment>
<evidence type="ECO:0000256" key="4">
    <source>
        <dbReference type="ARBA" id="ARBA00022741"/>
    </source>
</evidence>
<reference evidence="11" key="1">
    <citation type="submission" date="2020-06" db="EMBL/GenBank/DDBJ databases">
        <title>Draft genome of Bugula neritina, a colonial animal packing powerful symbionts and potential medicines.</title>
        <authorList>
            <person name="Rayko M."/>
        </authorList>
    </citation>
    <scope>NUCLEOTIDE SEQUENCE [LARGE SCALE GENOMIC DNA]</scope>
    <source>
        <strain evidence="11">Kwan_BN1</strain>
    </source>
</reference>
<evidence type="ECO:0000256" key="1">
    <source>
        <dbReference type="ARBA" id="ARBA00005594"/>
    </source>
</evidence>
<dbReference type="InterPro" id="IPR002303">
    <property type="entry name" value="Valyl-tRNA_ligase"/>
</dbReference>
<keyword evidence="4" id="KW-0547">Nucleotide-binding</keyword>
<keyword evidence="6" id="KW-0648">Protein biosynthesis</keyword>
<evidence type="ECO:0000259" key="10">
    <source>
        <dbReference type="Pfam" id="PF00133"/>
    </source>
</evidence>
<dbReference type="EMBL" id="VXIV02001221">
    <property type="protein sequence ID" value="KAF6033853.1"/>
    <property type="molecule type" value="Genomic_DNA"/>
</dbReference>
<dbReference type="GO" id="GO:0005829">
    <property type="term" value="C:cytosol"/>
    <property type="evidence" value="ECO:0007669"/>
    <property type="project" value="TreeGrafter"/>
</dbReference>
<evidence type="ECO:0000256" key="5">
    <source>
        <dbReference type="ARBA" id="ARBA00022840"/>
    </source>
</evidence>
<feature type="domain" description="Aminoacyl-tRNA synthetase class Ia" evidence="10">
    <location>
        <begin position="82"/>
        <end position="205"/>
    </location>
</feature>
<protein>
    <recommendedName>
        <fullName evidence="2">valine--tRNA ligase</fullName>
        <ecNumber evidence="2">6.1.1.9</ecNumber>
    </recommendedName>
    <alternativeName>
        <fullName evidence="8">Valyl-tRNA synthetase</fullName>
    </alternativeName>
</protein>
<feature type="region of interest" description="Disordered" evidence="9">
    <location>
        <begin position="1"/>
        <end position="20"/>
    </location>
</feature>
<dbReference type="GO" id="GO:0004832">
    <property type="term" value="F:valine-tRNA ligase activity"/>
    <property type="evidence" value="ECO:0007669"/>
    <property type="project" value="UniProtKB-EC"/>
</dbReference>
<keyword evidence="3" id="KW-0436">Ligase</keyword>
<evidence type="ECO:0000313" key="11">
    <source>
        <dbReference type="EMBL" id="KAF6033853.1"/>
    </source>
</evidence>
<gene>
    <name evidence="11" type="ORF">EB796_007841</name>
</gene>
<evidence type="ECO:0000256" key="7">
    <source>
        <dbReference type="ARBA" id="ARBA00023146"/>
    </source>
</evidence>
<evidence type="ECO:0000256" key="8">
    <source>
        <dbReference type="ARBA" id="ARBA00029936"/>
    </source>
</evidence>
<dbReference type="AlphaFoldDB" id="A0A7J7K6L2"/>
<dbReference type="GO" id="GO:0006438">
    <property type="term" value="P:valyl-tRNA aminoacylation"/>
    <property type="evidence" value="ECO:0007669"/>
    <property type="project" value="InterPro"/>
</dbReference>
<dbReference type="PANTHER" id="PTHR11946">
    <property type="entry name" value="VALYL-TRNA SYNTHETASES"/>
    <property type="match status" value="1"/>
</dbReference>
<name>A0A7J7K6L2_BUGNE</name>
<keyword evidence="5" id="KW-0067">ATP-binding</keyword>
<evidence type="ECO:0000256" key="2">
    <source>
        <dbReference type="ARBA" id="ARBA00013169"/>
    </source>
</evidence>
<evidence type="ECO:0000313" key="12">
    <source>
        <dbReference type="Proteomes" id="UP000593567"/>
    </source>
</evidence>
<dbReference type="Pfam" id="PF00133">
    <property type="entry name" value="tRNA-synt_1"/>
    <property type="match status" value="1"/>
</dbReference>
<organism evidence="11 12">
    <name type="scientific">Bugula neritina</name>
    <name type="common">Brown bryozoan</name>
    <name type="synonym">Sertularia neritina</name>
    <dbReference type="NCBI Taxonomy" id="10212"/>
    <lineage>
        <taxon>Eukaryota</taxon>
        <taxon>Metazoa</taxon>
        <taxon>Spiralia</taxon>
        <taxon>Lophotrochozoa</taxon>
        <taxon>Bryozoa</taxon>
        <taxon>Gymnolaemata</taxon>
        <taxon>Cheilostomatida</taxon>
        <taxon>Flustrina</taxon>
        <taxon>Buguloidea</taxon>
        <taxon>Bugulidae</taxon>
        <taxon>Bugula</taxon>
    </lineage>
</organism>
<dbReference type="InterPro" id="IPR002300">
    <property type="entry name" value="aa-tRNA-synth_Ia"/>
</dbReference>
<evidence type="ECO:0000256" key="9">
    <source>
        <dbReference type="SAM" id="MobiDB-lite"/>
    </source>
</evidence>
<evidence type="ECO:0000256" key="6">
    <source>
        <dbReference type="ARBA" id="ARBA00022917"/>
    </source>
</evidence>
<dbReference type="SUPFAM" id="SSF52374">
    <property type="entry name" value="Nucleotidylyl transferase"/>
    <property type="match status" value="1"/>
</dbReference>
<keyword evidence="12" id="KW-1185">Reference proteome</keyword>
<dbReference type="Gene3D" id="3.40.50.620">
    <property type="entry name" value="HUPs"/>
    <property type="match status" value="1"/>
</dbReference>
<sequence>MSEVNSGDAPTGEVKVKSEKELKKEAAKAAKLAKFQAKQAKQKAESATTTEVSVYTCPGYLQVSDMLVLSDVCRCQFCCIVRHRMNGKVTLFVPGCDHAGIATQVVVEKKLAREENKTRHDLGRDEFVRRVWDWKNQKGDRIYHQLRKVGGSYDWDRTTFTMDEKSVKAVNEAFIRMHEKGVIYRANRLVNWSCTLNSAISDIEVYHTV</sequence>
<dbReference type="EC" id="6.1.1.9" evidence="2"/>
<dbReference type="InterPro" id="IPR014729">
    <property type="entry name" value="Rossmann-like_a/b/a_fold"/>
</dbReference>
<keyword evidence="7" id="KW-0030">Aminoacyl-tRNA synthetase</keyword>
<accession>A0A7J7K6L2</accession>
<dbReference type="OrthoDB" id="629407at2759"/>
<comment type="similarity">
    <text evidence="1">Belongs to the class-I aminoacyl-tRNA synthetase family.</text>
</comment>
<dbReference type="Proteomes" id="UP000593567">
    <property type="component" value="Unassembled WGS sequence"/>
</dbReference>